<feature type="domain" description="HPP transmembrane region" evidence="2">
    <location>
        <begin position="14"/>
        <end position="162"/>
    </location>
</feature>
<dbReference type="AlphaFoldDB" id="A0A1E5XSL8"/>
<gene>
    <name evidence="3" type="ORF">VW23_015585</name>
</gene>
<evidence type="ECO:0000259" key="2">
    <source>
        <dbReference type="Pfam" id="PF04982"/>
    </source>
</evidence>
<name>A0A1E5XSL8_9HYPH</name>
<keyword evidence="4" id="KW-1185">Reference proteome</keyword>
<proteinExistence type="predicted"/>
<feature type="transmembrane region" description="Helical" evidence="1">
    <location>
        <begin position="133"/>
        <end position="155"/>
    </location>
</feature>
<keyword evidence="1" id="KW-0812">Transmembrane</keyword>
<dbReference type="PANTHER" id="PTHR33741">
    <property type="entry name" value="TRANSMEMBRANE PROTEIN DDB_G0269096-RELATED"/>
    <property type="match status" value="1"/>
</dbReference>
<keyword evidence="1" id="KW-0472">Membrane</keyword>
<dbReference type="PANTHER" id="PTHR33741:SF5">
    <property type="entry name" value="TRANSMEMBRANE PROTEIN DDB_G0269096-RELATED"/>
    <property type="match status" value="1"/>
</dbReference>
<evidence type="ECO:0000256" key="1">
    <source>
        <dbReference type="SAM" id="Phobius"/>
    </source>
</evidence>
<evidence type="ECO:0000313" key="3">
    <source>
        <dbReference type="EMBL" id="OEO31596.1"/>
    </source>
</evidence>
<evidence type="ECO:0000313" key="4">
    <source>
        <dbReference type="Proteomes" id="UP000095463"/>
    </source>
</evidence>
<feature type="transmembrane region" description="Helical" evidence="1">
    <location>
        <begin position="21"/>
        <end position="40"/>
    </location>
</feature>
<sequence length="169" mass="17527">MSRLLDFIHRHEPRGQTLAHLKSGIGAVVAMTLVGGLAAWTGLPMLLAPFGATAVLLFGQAESPLAQPANIFGGYLVAAAISVAIFALAPSAWWVATIAVGLVIAAMLLLRVTHPPAGAVPLVALSTHMPMDTLFLVVVAGAACLVGVAVVHHQLPPRVTYPRRPTRPG</sequence>
<dbReference type="InterPro" id="IPR058581">
    <property type="entry name" value="TM_HPP"/>
</dbReference>
<reference evidence="3 4" key="1">
    <citation type="journal article" date="2015" name="Genome Announc.">
        <title>Genome Assemblies of Three Soil-Associated Devosia species: D. insulae, D. limi, and D. soli.</title>
        <authorList>
            <person name="Hassan Y.I."/>
            <person name="Lepp D."/>
            <person name="Zhou T."/>
        </authorList>
    </citation>
    <scope>NUCLEOTIDE SEQUENCE [LARGE SCALE GENOMIC DNA]</scope>
    <source>
        <strain evidence="3 4">DS-56</strain>
    </source>
</reference>
<dbReference type="Pfam" id="PF04982">
    <property type="entry name" value="TM_HPP"/>
    <property type="match status" value="1"/>
</dbReference>
<protein>
    <recommendedName>
        <fullName evidence="2">HPP transmembrane region domain-containing protein</fullName>
    </recommendedName>
</protein>
<comment type="caution">
    <text evidence="3">The sequence shown here is derived from an EMBL/GenBank/DDBJ whole genome shotgun (WGS) entry which is preliminary data.</text>
</comment>
<dbReference type="EMBL" id="LAJE02000153">
    <property type="protein sequence ID" value="OEO31596.1"/>
    <property type="molecule type" value="Genomic_DNA"/>
</dbReference>
<feature type="transmembrane region" description="Helical" evidence="1">
    <location>
        <begin position="69"/>
        <end position="87"/>
    </location>
</feature>
<organism evidence="3 4">
    <name type="scientific">Devosia insulae DS-56</name>
    <dbReference type="NCBI Taxonomy" id="1116389"/>
    <lineage>
        <taxon>Bacteria</taxon>
        <taxon>Pseudomonadati</taxon>
        <taxon>Pseudomonadota</taxon>
        <taxon>Alphaproteobacteria</taxon>
        <taxon>Hyphomicrobiales</taxon>
        <taxon>Devosiaceae</taxon>
        <taxon>Devosia</taxon>
    </lineage>
</organism>
<feature type="transmembrane region" description="Helical" evidence="1">
    <location>
        <begin position="93"/>
        <end position="112"/>
    </location>
</feature>
<keyword evidence="1" id="KW-1133">Transmembrane helix</keyword>
<dbReference type="RefSeq" id="WP_069909248.1">
    <property type="nucleotide sequence ID" value="NZ_LAJE02000153.1"/>
</dbReference>
<dbReference type="InterPro" id="IPR007065">
    <property type="entry name" value="HPP"/>
</dbReference>
<dbReference type="Proteomes" id="UP000095463">
    <property type="component" value="Unassembled WGS sequence"/>
</dbReference>
<accession>A0A1E5XSL8</accession>